<dbReference type="AlphaFoldDB" id="A0A540V5C4"/>
<name>A0A540V5C4_9BACL</name>
<dbReference type="Gene3D" id="3.40.190.150">
    <property type="entry name" value="Bordetella uptake gene, domain 1"/>
    <property type="match status" value="1"/>
</dbReference>
<comment type="similarity">
    <text evidence="1">Belongs to the UPF0065 (bug) family.</text>
</comment>
<dbReference type="Pfam" id="PF03401">
    <property type="entry name" value="TctC"/>
    <property type="match status" value="1"/>
</dbReference>
<dbReference type="InterPro" id="IPR005064">
    <property type="entry name" value="BUG"/>
</dbReference>
<dbReference type="InterPro" id="IPR042100">
    <property type="entry name" value="Bug_dom1"/>
</dbReference>
<evidence type="ECO:0000256" key="1">
    <source>
        <dbReference type="ARBA" id="ARBA00006987"/>
    </source>
</evidence>
<evidence type="ECO:0000313" key="2">
    <source>
        <dbReference type="EMBL" id="TQE91343.1"/>
    </source>
</evidence>
<dbReference type="PANTHER" id="PTHR42928:SF5">
    <property type="entry name" value="BLR1237 PROTEIN"/>
    <property type="match status" value="1"/>
</dbReference>
<dbReference type="EMBL" id="VIGD01000005">
    <property type="protein sequence ID" value="TQE91343.1"/>
    <property type="molecule type" value="Genomic_DNA"/>
</dbReference>
<proteinExistence type="inferred from homology"/>
<dbReference type="SUPFAM" id="SSF53850">
    <property type="entry name" value="Periplasmic binding protein-like II"/>
    <property type="match status" value="1"/>
</dbReference>
<dbReference type="CDD" id="cd07012">
    <property type="entry name" value="PBP2_Bug_TTT"/>
    <property type="match status" value="1"/>
</dbReference>
<dbReference type="PANTHER" id="PTHR42928">
    <property type="entry name" value="TRICARBOXYLATE-BINDING PROTEIN"/>
    <property type="match status" value="1"/>
</dbReference>
<sequence>MWMYASGKFPVKPMINIQPGIGWTEKNIKLQLGCFSLVWLKDNFYIQGDGNMKQMGSLLKKKNLLVLISILLLLLSACSNNEAKGNAEEPALDYPKKPIQLIVPFAAGGSTDIGARILEKYLPQYLEGAKIVVVNKPGGSGTVALSDLYASKADGYTLALTTHRAVAMQPLYGKTKYSHDSFQPIAKVFGNQQILVVRGDAPWKTFEDWFDYVKNNPGQFTFGVAGGIGSGSHLPMAELERLAGIKVKPVPFEGTSPAITALLGGHVDGVILQPSDAKAMIESGELRAIFNAASTPVPYFPDIPLLKDKGYDIAYDSNTSLLAPKGVPQEIIEKLQEAVKKTLEDPAVIAEFEKVNLQIQPGDDKSVQKELDEENRRSKEILTELGLIK</sequence>
<reference evidence="2 3" key="1">
    <citation type="submission" date="2019-06" db="EMBL/GenBank/DDBJ databases">
        <title>Genome sequence of Ureibacillus terrenus.</title>
        <authorList>
            <person name="Maclea K.S."/>
            <person name="Simoes M."/>
        </authorList>
    </citation>
    <scope>NUCLEOTIDE SEQUENCE [LARGE SCALE GENOMIC DNA]</scope>
    <source>
        <strain evidence="2 3">ATCC BAA-384</strain>
    </source>
</reference>
<dbReference type="Proteomes" id="UP000315753">
    <property type="component" value="Unassembled WGS sequence"/>
</dbReference>
<accession>A0A540V5C4</accession>
<dbReference type="Gene3D" id="3.40.190.10">
    <property type="entry name" value="Periplasmic binding protein-like II"/>
    <property type="match status" value="1"/>
</dbReference>
<gene>
    <name evidence="2" type="ORF">FKZ59_05010</name>
</gene>
<comment type="caution">
    <text evidence="2">The sequence shown here is derived from an EMBL/GenBank/DDBJ whole genome shotgun (WGS) entry which is preliminary data.</text>
</comment>
<keyword evidence="3" id="KW-1185">Reference proteome</keyword>
<evidence type="ECO:0000313" key="3">
    <source>
        <dbReference type="Proteomes" id="UP000315753"/>
    </source>
</evidence>
<dbReference type="OrthoDB" id="9780943at2"/>
<organism evidence="2 3">
    <name type="scientific">Ureibacillus terrenus</name>
    <dbReference type="NCBI Taxonomy" id="118246"/>
    <lineage>
        <taxon>Bacteria</taxon>
        <taxon>Bacillati</taxon>
        <taxon>Bacillota</taxon>
        <taxon>Bacilli</taxon>
        <taxon>Bacillales</taxon>
        <taxon>Caryophanaceae</taxon>
        <taxon>Ureibacillus</taxon>
    </lineage>
</organism>
<protein>
    <submittedName>
        <fullName evidence="2">Tripartite tricarboxylate transporter substrate binding protein</fullName>
    </submittedName>
</protein>